<dbReference type="GO" id="GO:0008270">
    <property type="term" value="F:zinc ion binding"/>
    <property type="evidence" value="ECO:0007669"/>
    <property type="project" value="InterPro"/>
</dbReference>
<gene>
    <name evidence="2" type="ORF">TSPGSL018_16021</name>
</gene>
<dbReference type="GO" id="GO:0003676">
    <property type="term" value="F:nucleic acid binding"/>
    <property type="evidence" value="ECO:0007669"/>
    <property type="project" value="InterPro"/>
</dbReference>
<dbReference type="PANTHER" id="PTHR33427:SF2">
    <property type="entry name" value="TRICHOHYALIN"/>
    <property type="match status" value="1"/>
</dbReference>
<dbReference type="GO" id="GO:0004519">
    <property type="term" value="F:endonuclease activity"/>
    <property type="evidence" value="ECO:0007669"/>
    <property type="project" value="InterPro"/>
</dbReference>
<name>A0A061R0D0_9CHLO</name>
<proteinExistence type="predicted"/>
<feature type="domain" description="HNH" evidence="1">
    <location>
        <begin position="93"/>
        <end position="125"/>
    </location>
</feature>
<dbReference type="CDD" id="cd00085">
    <property type="entry name" value="HNHc"/>
    <property type="match status" value="1"/>
</dbReference>
<dbReference type="Pfam" id="PF01844">
    <property type="entry name" value="HNH"/>
    <property type="match status" value="1"/>
</dbReference>
<dbReference type="InterPro" id="IPR003615">
    <property type="entry name" value="HNH_nuc"/>
</dbReference>
<evidence type="ECO:0000313" key="2">
    <source>
        <dbReference type="EMBL" id="JAC65448.1"/>
    </source>
</evidence>
<sequence length="232" mass="26465">MSAGEAAELRARWEAEYPVIPGTKDLGNGRERTRPDTSSDRVRRVAWDELKDLEATIALRQLLPKSMKDDFRVDPFGNVVSIRAEKRWSVCGFQVDHIFPWARGGLTEPNNLMALHWHANQHVKNDAILNANEVHPENGMPLEDRMLVGLSVEQLRGLTEMRDRMPSRSNQRRFEAQLQHLLWTPCVGLPNLSWPQRQGAKPFMRTLEPGMPCLNALHELEMAARADLFGTQ</sequence>
<reference evidence="2" key="1">
    <citation type="submission" date="2014-05" db="EMBL/GenBank/DDBJ databases">
        <title>The transcriptome of the halophilic microalga Tetraselmis sp. GSL018 isolated from the Great Salt Lake, Utah.</title>
        <authorList>
            <person name="Jinkerson R.E."/>
            <person name="D'Adamo S."/>
            <person name="Posewitz M.C."/>
        </authorList>
    </citation>
    <scope>NUCLEOTIDE SEQUENCE</scope>
    <source>
        <strain evidence="2">GSL018</strain>
    </source>
</reference>
<dbReference type="Gene3D" id="1.10.30.50">
    <property type="match status" value="1"/>
</dbReference>
<dbReference type="PANTHER" id="PTHR33427">
    <property type="entry name" value="HNH ENDONUCLEASE"/>
    <property type="match status" value="1"/>
</dbReference>
<dbReference type="EMBL" id="GBEZ01021290">
    <property type="protein sequence ID" value="JAC65448.1"/>
    <property type="molecule type" value="Transcribed_RNA"/>
</dbReference>
<protein>
    <recommendedName>
        <fullName evidence="1">HNH domain-containing protein</fullName>
    </recommendedName>
</protein>
<organism evidence="2">
    <name type="scientific">Tetraselmis sp. GSL018</name>
    <dbReference type="NCBI Taxonomy" id="582737"/>
    <lineage>
        <taxon>Eukaryota</taxon>
        <taxon>Viridiplantae</taxon>
        <taxon>Chlorophyta</taxon>
        <taxon>core chlorophytes</taxon>
        <taxon>Chlorodendrophyceae</taxon>
        <taxon>Chlorodendrales</taxon>
        <taxon>Chlorodendraceae</taxon>
        <taxon>Tetraselmis</taxon>
    </lineage>
</organism>
<evidence type="ECO:0000259" key="1">
    <source>
        <dbReference type="Pfam" id="PF01844"/>
    </source>
</evidence>
<dbReference type="InterPro" id="IPR002711">
    <property type="entry name" value="HNH"/>
</dbReference>
<accession>A0A061R0D0</accession>
<dbReference type="AlphaFoldDB" id="A0A061R0D0"/>